<organism evidence="1 2">
    <name type="scientific">Candidatus Dojkabacteria bacterium</name>
    <dbReference type="NCBI Taxonomy" id="2099670"/>
    <lineage>
        <taxon>Bacteria</taxon>
        <taxon>Candidatus Dojkabacteria</taxon>
    </lineage>
</organism>
<dbReference type="Proteomes" id="UP000321026">
    <property type="component" value="Unassembled WGS sequence"/>
</dbReference>
<proteinExistence type="predicted"/>
<name>A0A5C7J3P1_9BACT</name>
<gene>
    <name evidence="1" type="ORF">E6Q11_06265</name>
</gene>
<dbReference type="InterPro" id="IPR021283">
    <property type="entry name" value="Phage_Wedge1"/>
</dbReference>
<comment type="caution">
    <text evidence="1">The sequence shown here is derived from an EMBL/GenBank/DDBJ whole genome shotgun (WGS) entry which is preliminary data.</text>
</comment>
<sequence length="196" mass="21905">MTLTEEAESLLLYQFNQSPKLKALIRALVEPFSTADDELHKLHNGHYIGNAKEATLDVIGSIVGQPRYDLSDQDYGPWIKVAICLNNGNGTPENVLNILSILFDKEPPIRMEEYAPNDVIFTFFEIPKFPLTTLFSIVRSAVPITTKCQFIRADPASRPNSGVHVLNATTPLPAFRLDFTSFSACYFADFFEGELS</sequence>
<accession>A0A5C7J3P1</accession>
<reference evidence="1 2" key="1">
    <citation type="submission" date="2018-09" db="EMBL/GenBank/DDBJ databases">
        <title>Metagenome Assembled Genomes from an Advanced Water Purification Facility.</title>
        <authorList>
            <person name="Stamps B.W."/>
            <person name="Spear J.R."/>
        </authorList>
    </citation>
    <scope>NUCLEOTIDE SEQUENCE [LARGE SCALE GENOMIC DNA]</scope>
    <source>
        <strain evidence="1">Bin_63_2</strain>
    </source>
</reference>
<protein>
    <submittedName>
        <fullName evidence="1">DUF2612 domain-containing protein</fullName>
    </submittedName>
</protein>
<dbReference type="AlphaFoldDB" id="A0A5C7J3P1"/>
<dbReference type="Pfam" id="PF11041">
    <property type="entry name" value="Phage_Wedge1"/>
    <property type="match status" value="1"/>
</dbReference>
<evidence type="ECO:0000313" key="1">
    <source>
        <dbReference type="EMBL" id="TXG75884.1"/>
    </source>
</evidence>
<dbReference type="EMBL" id="SSDS01000097">
    <property type="protein sequence ID" value="TXG75884.1"/>
    <property type="molecule type" value="Genomic_DNA"/>
</dbReference>
<evidence type="ECO:0000313" key="2">
    <source>
        <dbReference type="Proteomes" id="UP000321026"/>
    </source>
</evidence>